<dbReference type="EMBL" id="BNBO01000001">
    <property type="protein sequence ID" value="GHH58888.1"/>
    <property type="molecule type" value="Genomic_DNA"/>
</dbReference>
<feature type="transmembrane region" description="Helical" evidence="9">
    <location>
        <begin position="53"/>
        <end position="71"/>
    </location>
</feature>
<evidence type="ECO:0000256" key="6">
    <source>
        <dbReference type="ARBA" id="ARBA00022989"/>
    </source>
</evidence>
<dbReference type="InterPro" id="IPR011701">
    <property type="entry name" value="MFS"/>
</dbReference>
<feature type="transmembrane region" description="Helical" evidence="9">
    <location>
        <begin position="169"/>
        <end position="192"/>
    </location>
</feature>
<dbReference type="RefSeq" id="WP_229927050.1">
    <property type="nucleotide sequence ID" value="NZ_BNBO01000001.1"/>
</dbReference>
<feature type="transmembrane region" description="Helical" evidence="9">
    <location>
        <begin position="270"/>
        <end position="291"/>
    </location>
</feature>
<dbReference type="Pfam" id="PF07690">
    <property type="entry name" value="MFS_1"/>
    <property type="match status" value="1"/>
</dbReference>
<feature type="transmembrane region" description="Helical" evidence="9">
    <location>
        <begin position="83"/>
        <end position="102"/>
    </location>
</feature>
<name>A0A919FB96_9ACTN</name>
<feature type="domain" description="Major facilitator superfamily (MFS) profile" evidence="10">
    <location>
        <begin position="18"/>
        <end position="491"/>
    </location>
</feature>
<dbReference type="GeneID" id="95350658"/>
<dbReference type="PANTHER" id="PTHR23501:SF197">
    <property type="entry name" value="COMD"/>
    <property type="match status" value="1"/>
</dbReference>
<proteinExistence type="inferred from homology"/>
<feature type="transmembrane region" description="Helical" evidence="9">
    <location>
        <begin position="108"/>
        <end position="129"/>
    </location>
</feature>
<feature type="transmembrane region" description="Helical" evidence="9">
    <location>
        <begin position="141"/>
        <end position="163"/>
    </location>
</feature>
<evidence type="ECO:0000256" key="8">
    <source>
        <dbReference type="SAM" id="MobiDB-lite"/>
    </source>
</evidence>
<feature type="transmembrane region" description="Helical" evidence="9">
    <location>
        <begin position="398"/>
        <end position="423"/>
    </location>
</feature>
<feature type="transmembrane region" description="Helical" evidence="9">
    <location>
        <begin position="468"/>
        <end position="486"/>
    </location>
</feature>
<dbReference type="InterPro" id="IPR020846">
    <property type="entry name" value="MFS_dom"/>
</dbReference>
<evidence type="ECO:0000256" key="2">
    <source>
        <dbReference type="ARBA" id="ARBA00007520"/>
    </source>
</evidence>
<keyword evidence="6 9" id="KW-1133">Transmembrane helix</keyword>
<evidence type="ECO:0000256" key="7">
    <source>
        <dbReference type="ARBA" id="ARBA00023136"/>
    </source>
</evidence>
<dbReference type="FunFam" id="1.20.1720.10:FF:000004">
    <property type="entry name" value="EmrB/QacA family drug resistance transporter"/>
    <property type="match status" value="1"/>
</dbReference>
<evidence type="ECO:0000256" key="5">
    <source>
        <dbReference type="ARBA" id="ARBA00022692"/>
    </source>
</evidence>
<keyword evidence="3" id="KW-0813">Transport</keyword>
<dbReference type="PRINTS" id="PR01036">
    <property type="entry name" value="TCRTETB"/>
</dbReference>
<dbReference type="Gene3D" id="1.20.1720.10">
    <property type="entry name" value="Multidrug resistance protein D"/>
    <property type="match status" value="1"/>
</dbReference>
<accession>A0A919FB96</accession>
<dbReference type="InterPro" id="IPR004638">
    <property type="entry name" value="EmrB-like"/>
</dbReference>
<comment type="subcellular location">
    <subcellularLocation>
        <location evidence="1">Cell membrane</location>
        <topology evidence="1">Multi-pass membrane protein</topology>
    </subcellularLocation>
</comment>
<evidence type="ECO:0000313" key="12">
    <source>
        <dbReference type="Proteomes" id="UP000617734"/>
    </source>
</evidence>
<evidence type="ECO:0000256" key="1">
    <source>
        <dbReference type="ARBA" id="ARBA00004651"/>
    </source>
</evidence>
<comment type="similarity">
    <text evidence="2">Belongs to the major facilitator superfamily. TCR/Tet family.</text>
</comment>
<evidence type="ECO:0000256" key="9">
    <source>
        <dbReference type="SAM" id="Phobius"/>
    </source>
</evidence>
<feature type="region of interest" description="Disordered" evidence="8">
    <location>
        <begin position="494"/>
        <end position="517"/>
    </location>
</feature>
<dbReference type="Gene3D" id="1.20.1250.20">
    <property type="entry name" value="MFS general substrate transporter like domains"/>
    <property type="match status" value="1"/>
</dbReference>
<evidence type="ECO:0000259" key="10">
    <source>
        <dbReference type="PROSITE" id="PS50850"/>
    </source>
</evidence>
<dbReference type="SUPFAM" id="SSF103473">
    <property type="entry name" value="MFS general substrate transporter"/>
    <property type="match status" value="1"/>
</dbReference>
<keyword evidence="7 9" id="KW-0472">Membrane</keyword>
<feature type="transmembrane region" description="Helical" evidence="9">
    <location>
        <begin position="364"/>
        <end position="386"/>
    </location>
</feature>
<protein>
    <submittedName>
        <fullName evidence="11">MFS transporter</fullName>
    </submittedName>
</protein>
<feature type="transmembrane region" description="Helical" evidence="9">
    <location>
        <begin position="229"/>
        <end position="249"/>
    </location>
</feature>
<gene>
    <name evidence="11" type="ORF">GCM10018781_01020</name>
</gene>
<dbReference type="Proteomes" id="UP000617734">
    <property type="component" value="Unassembled WGS sequence"/>
</dbReference>
<reference evidence="11" key="2">
    <citation type="submission" date="2020-09" db="EMBL/GenBank/DDBJ databases">
        <authorList>
            <person name="Sun Q."/>
            <person name="Ohkuma M."/>
        </authorList>
    </citation>
    <scope>NUCLEOTIDE SEQUENCE</scope>
    <source>
        <strain evidence="11">JCM 4646</strain>
    </source>
</reference>
<dbReference type="CDD" id="cd17502">
    <property type="entry name" value="MFS_Azr1_MDR_like"/>
    <property type="match status" value="1"/>
</dbReference>
<dbReference type="AlphaFoldDB" id="A0A919FB96"/>
<evidence type="ECO:0000313" key="11">
    <source>
        <dbReference type="EMBL" id="GHH58888.1"/>
    </source>
</evidence>
<evidence type="ECO:0000256" key="3">
    <source>
        <dbReference type="ARBA" id="ARBA00022448"/>
    </source>
</evidence>
<feature type="transmembrane region" description="Helical" evidence="9">
    <location>
        <begin position="303"/>
        <end position="324"/>
    </location>
</feature>
<dbReference type="InterPro" id="IPR036259">
    <property type="entry name" value="MFS_trans_sf"/>
</dbReference>
<sequence>MPKEHPAQAPGTRGVGAAMSALVLAVLLAALDQTIVSTALPRIAADLDGFDDIAWVSAGYLLASTAVTPLWGKLGDMFGRKRLYLAATAVFLAASVACGLAQDLPQLIGARVLQGVGGGGMIVLTFALVGDIVAPERRGRYQSLFGSVYGVASIVGPLLGGVFTDQLSWRWAFLVNLPIGVVALVVAARALPAGVRGARARVDYAGALVLAAIATGLVLVTSFAGRWGWTSPAILGLTAATVALAALFVPLERRAAAPVLPVTMLTSRTVVLSSLIGFAANAAMFSVLVYLPTYLQIVDGVSATLSGVHMLPLVVGLVLSQSLAGRWAAHAGRLRLILVSGLVVNLAGLLLLSTVGAATGTVVMSAYFLITGIGIGMVPMVVLTAVQNSVPAADIGAASAVVTFARSIGAAFGVAVFGALLTADFATRTRDLPRTGGFDPSRPESLAQLPAAAQDLARAAFAHATGGAFLWIAPALAAGTVLALLLKQGRATAAGQAAGEPAGDRPAAKAGVRSRAA</sequence>
<reference evidence="11" key="1">
    <citation type="journal article" date="2014" name="Int. J. Syst. Evol. Microbiol.">
        <title>Complete genome sequence of Corynebacterium casei LMG S-19264T (=DSM 44701T), isolated from a smear-ripened cheese.</title>
        <authorList>
            <consortium name="US DOE Joint Genome Institute (JGI-PGF)"/>
            <person name="Walter F."/>
            <person name="Albersmeier A."/>
            <person name="Kalinowski J."/>
            <person name="Ruckert C."/>
        </authorList>
    </citation>
    <scope>NUCLEOTIDE SEQUENCE</scope>
    <source>
        <strain evidence="11">JCM 4646</strain>
    </source>
</reference>
<keyword evidence="4" id="KW-1003">Cell membrane</keyword>
<dbReference type="PANTHER" id="PTHR23501">
    <property type="entry name" value="MAJOR FACILITATOR SUPERFAMILY"/>
    <property type="match status" value="1"/>
</dbReference>
<dbReference type="GO" id="GO:0005886">
    <property type="term" value="C:plasma membrane"/>
    <property type="evidence" value="ECO:0007669"/>
    <property type="project" value="UniProtKB-SubCell"/>
</dbReference>
<dbReference type="PROSITE" id="PS50850">
    <property type="entry name" value="MFS"/>
    <property type="match status" value="1"/>
</dbReference>
<evidence type="ECO:0000256" key="4">
    <source>
        <dbReference type="ARBA" id="ARBA00022475"/>
    </source>
</evidence>
<keyword evidence="5 9" id="KW-0812">Transmembrane</keyword>
<comment type="caution">
    <text evidence="11">The sequence shown here is derived from an EMBL/GenBank/DDBJ whole genome shotgun (WGS) entry which is preliminary data.</text>
</comment>
<organism evidence="11 12">
    <name type="scientific">Kitasatospora indigofera</name>
    <dbReference type="NCBI Taxonomy" id="67307"/>
    <lineage>
        <taxon>Bacteria</taxon>
        <taxon>Bacillati</taxon>
        <taxon>Actinomycetota</taxon>
        <taxon>Actinomycetes</taxon>
        <taxon>Kitasatosporales</taxon>
        <taxon>Streptomycetaceae</taxon>
        <taxon>Kitasatospora</taxon>
    </lineage>
</organism>
<keyword evidence="12" id="KW-1185">Reference proteome</keyword>
<dbReference type="NCBIfam" id="TIGR00711">
    <property type="entry name" value="efflux_EmrB"/>
    <property type="match status" value="1"/>
</dbReference>
<feature type="transmembrane region" description="Helical" evidence="9">
    <location>
        <begin position="336"/>
        <end position="358"/>
    </location>
</feature>
<dbReference type="GO" id="GO:0022857">
    <property type="term" value="F:transmembrane transporter activity"/>
    <property type="evidence" value="ECO:0007669"/>
    <property type="project" value="InterPro"/>
</dbReference>
<feature type="transmembrane region" description="Helical" evidence="9">
    <location>
        <begin position="204"/>
        <end position="223"/>
    </location>
</feature>